<proteinExistence type="predicted"/>
<organism evidence="1 3">
    <name type="scientific">Neospora caninum (strain Liverpool)</name>
    <dbReference type="NCBI Taxonomy" id="572307"/>
    <lineage>
        <taxon>Eukaryota</taxon>
        <taxon>Sar</taxon>
        <taxon>Alveolata</taxon>
        <taxon>Apicomplexa</taxon>
        <taxon>Conoidasida</taxon>
        <taxon>Coccidia</taxon>
        <taxon>Eucoccidiorida</taxon>
        <taxon>Eimeriorina</taxon>
        <taxon>Sarcocystidae</taxon>
        <taxon>Neospora</taxon>
    </lineage>
</organism>
<sequence>MQTPLGLVLSNTDCVSFGRTSKAALCVSPLPASVLSSAETGWSQHYGHLHSTGAALWCCKERQIERQADVRRVLYHLRSRIQSTQRSERSSRSSTGRATQHTCHLPDAVFSPQRFISLHNIAVRYWDDGRPRLALRHARLALDMLKTHGLPSGCVGHLIKAMRELQRPYAGVERQILAAVKAKNSSVRAHVDLAQLFFSKKMLGSAGR</sequence>
<evidence type="ECO:0000313" key="3">
    <source>
        <dbReference type="Proteomes" id="UP000007494"/>
    </source>
</evidence>
<name>F0VKI6_NEOCL</name>
<dbReference type="RefSeq" id="XP_003884617.1">
    <property type="nucleotide sequence ID" value="XM_003884568.1"/>
</dbReference>
<reference evidence="2" key="4">
    <citation type="journal article" date="2015" name="PLoS ONE">
        <title>Comprehensive Evaluation of Toxoplasma gondii VEG and Neospora caninum LIV Genomes with Tachyzoite Stage Transcriptome and Proteome Defines Novel Transcript Features.</title>
        <authorList>
            <person name="Ramaprasad A."/>
            <person name="Mourier T."/>
            <person name="Naeem R."/>
            <person name="Malas T.B."/>
            <person name="Moussa E."/>
            <person name="Panigrahi A."/>
            <person name="Vermont S.J."/>
            <person name="Otto T.D."/>
            <person name="Wastling J."/>
            <person name="Pain A."/>
        </authorList>
    </citation>
    <scope>NUCLEOTIDE SEQUENCE</scope>
    <source>
        <strain evidence="2">Liverpool</strain>
    </source>
</reference>
<keyword evidence="3" id="KW-1185">Reference proteome</keyword>
<reference evidence="3" key="3">
    <citation type="journal article" date="2012" name="PLoS Pathog.">
        <title>Comparative genomics of the apicomplexan parasites Toxoplasma gondii and Neospora caninum: Coccidia differing in host range and transmission strategy.</title>
        <authorList>
            <person name="Reid A.J."/>
            <person name="Vermont S.J."/>
            <person name="Cotton J.A."/>
            <person name="Harris D."/>
            <person name="Hill-Cawthorne G.A."/>
            <person name="Konen-Waisman S."/>
            <person name="Latham S.M."/>
            <person name="Mourier T."/>
            <person name="Norton R."/>
            <person name="Quail M.A."/>
            <person name="Sanders M."/>
            <person name="Shanmugam D."/>
            <person name="Sohal A."/>
            <person name="Wasmuth J.D."/>
            <person name="Brunk B."/>
            <person name="Grigg M.E."/>
            <person name="Howard J.C."/>
            <person name="Parkinson J."/>
            <person name="Roos D.S."/>
            <person name="Trees A.J."/>
            <person name="Berriman M."/>
            <person name="Pain A."/>
            <person name="Wastling J.M."/>
        </authorList>
    </citation>
    <scope>NUCLEOTIDE SEQUENCE [LARGE SCALE GENOMIC DNA]</scope>
    <source>
        <strain evidence="3">Liverpool</strain>
    </source>
</reference>
<gene>
    <name evidence="2" type="ORF">BN1204_050150</name>
    <name evidence="1" type="ORF">NCLIV_050150</name>
</gene>
<protein>
    <submittedName>
        <fullName evidence="1">Uncharacterized protein</fullName>
    </submittedName>
</protein>
<reference evidence="1" key="2">
    <citation type="submission" date="2011-03" db="EMBL/GenBank/DDBJ databases">
        <title>Comparative genomics and transcriptomics of Neospora caninum and Toxoplasma gondii.</title>
        <authorList>
            <person name="Reid A.J."/>
            <person name="Sohal A."/>
            <person name="Harris D."/>
            <person name="Quail M."/>
            <person name="Sanders M."/>
            <person name="Berriman M."/>
            <person name="Wastling J.M."/>
            <person name="Pain A."/>
        </authorList>
    </citation>
    <scope>NUCLEOTIDE SEQUENCE</scope>
    <source>
        <strain evidence="1">Liverpool</strain>
    </source>
</reference>
<dbReference type="GeneID" id="13442518"/>
<dbReference type="Proteomes" id="UP000007494">
    <property type="component" value="Chromosome X"/>
</dbReference>
<evidence type="ECO:0000313" key="1">
    <source>
        <dbReference type="EMBL" id="CBZ54587.1"/>
    </source>
</evidence>
<evidence type="ECO:0000313" key="2">
    <source>
        <dbReference type="EMBL" id="CEL69301.1"/>
    </source>
</evidence>
<accession>F0VKI6</accession>
<dbReference type="eggNOG" id="ENOG502R0M6">
    <property type="taxonomic scope" value="Eukaryota"/>
</dbReference>
<dbReference type="InParanoid" id="F0VKI6"/>
<dbReference type="AlphaFoldDB" id="F0VKI6"/>
<dbReference type="EMBL" id="FR823391">
    <property type="protein sequence ID" value="CBZ54587.1"/>
    <property type="molecule type" value="Genomic_DNA"/>
</dbReference>
<dbReference type="EMBL" id="LN714485">
    <property type="protein sequence ID" value="CEL69301.1"/>
    <property type="molecule type" value="Genomic_DNA"/>
</dbReference>
<reference evidence="1" key="1">
    <citation type="submission" date="2011-02" db="EMBL/GenBank/DDBJ databases">
        <authorList>
            <person name="Aslett M."/>
        </authorList>
    </citation>
    <scope>NUCLEOTIDE SEQUENCE</scope>
    <source>
        <strain evidence="1">Liverpool</strain>
    </source>
</reference>
<dbReference type="VEuPathDB" id="ToxoDB:NCLIV_050150"/>
<dbReference type="OrthoDB" id="332192at2759"/>